<dbReference type="InterPro" id="IPR036140">
    <property type="entry name" value="PFN_sf"/>
</dbReference>
<dbReference type="GO" id="GO:0055113">
    <property type="term" value="P:epiboly involved in gastrulation with mouth forming second"/>
    <property type="evidence" value="ECO:0007669"/>
    <property type="project" value="Ensembl"/>
</dbReference>
<organism evidence="7 8">
    <name type="scientific">Cynoglossus semilaevis</name>
    <name type="common">Tongue sole</name>
    <dbReference type="NCBI Taxonomy" id="244447"/>
    <lineage>
        <taxon>Eukaryota</taxon>
        <taxon>Metazoa</taxon>
        <taxon>Chordata</taxon>
        <taxon>Craniata</taxon>
        <taxon>Vertebrata</taxon>
        <taxon>Euteleostomi</taxon>
        <taxon>Actinopterygii</taxon>
        <taxon>Neopterygii</taxon>
        <taxon>Teleostei</taxon>
        <taxon>Neoteleostei</taxon>
        <taxon>Acanthomorphata</taxon>
        <taxon>Carangaria</taxon>
        <taxon>Pleuronectiformes</taxon>
        <taxon>Pleuronectoidei</taxon>
        <taxon>Cynoglossidae</taxon>
        <taxon>Cynoglossinae</taxon>
        <taxon>Cynoglossus</taxon>
    </lineage>
</organism>
<keyword evidence="4" id="KW-0007">Acetylation</keyword>
<accession>A0A3P8V3N6</accession>
<dbReference type="InterPro" id="IPR005455">
    <property type="entry name" value="PFN_euk"/>
</dbReference>
<dbReference type="RefSeq" id="XP_008323802.1">
    <property type="nucleotide sequence ID" value="XM_008325580.3"/>
</dbReference>
<protein>
    <recommendedName>
        <fullName evidence="6">Profilin</fullName>
    </recommendedName>
</protein>
<dbReference type="Proteomes" id="UP000265120">
    <property type="component" value="Chromosome 1"/>
</dbReference>
<evidence type="ECO:0000313" key="7">
    <source>
        <dbReference type="Ensembl" id="ENSCSEP00000009197.1"/>
    </source>
</evidence>
<dbReference type="Gene3D" id="3.30.450.30">
    <property type="entry name" value="Dynein light chain 2a, cytoplasmic"/>
    <property type="match status" value="1"/>
</dbReference>
<keyword evidence="5" id="KW-0206">Cytoskeleton</keyword>
<dbReference type="GeneID" id="103389936"/>
<keyword evidence="8" id="KW-1185">Reference proteome</keyword>
<evidence type="ECO:0000256" key="6">
    <source>
        <dbReference type="RuleBase" id="RU003909"/>
    </source>
</evidence>
<evidence type="ECO:0000256" key="1">
    <source>
        <dbReference type="ARBA" id="ARBA00004245"/>
    </source>
</evidence>
<dbReference type="SMART" id="SM00392">
    <property type="entry name" value="PROF"/>
    <property type="match status" value="1"/>
</dbReference>
<dbReference type="GO" id="GO:0032233">
    <property type="term" value="P:positive regulation of actin filament bundle assembly"/>
    <property type="evidence" value="ECO:0007669"/>
    <property type="project" value="TreeGrafter"/>
</dbReference>
<dbReference type="STRING" id="244447.ENSCSEP00000009197"/>
<name>A0A3P8V3N6_CYNSE</name>
<dbReference type="PROSITE" id="PS00414">
    <property type="entry name" value="PROFILIN"/>
    <property type="match status" value="1"/>
</dbReference>
<comment type="subcellular location">
    <subcellularLocation>
        <location evidence="1">Cytoplasm</location>
        <location evidence="1">Cytoskeleton</location>
    </subcellularLocation>
</comment>
<reference evidence="7" key="2">
    <citation type="submission" date="2025-08" db="UniProtKB">
        <authorList>
            <consortium name="Ensembl"/>
        </authorList>
    </citation>
    <scope>IDENTIFICATION</scope>
</reference>
<reference evidence="7 8" key="1">
    <citation type="journal article" date="2014" name="Nat. Genet.">
        <title>Whole-genome sequence of a flatfish provides insights into ZW sex chromosome evolution and adaptation to a benthic lifestyle.</title>
        <authorList>
            <person name="Chen S."/>
            <person name="Zhang G."/>
            <person name="Shao C."/>
            <person name="Huang Q."/>
            <person name="Liu G."/>
            <person name="Zhang P."/>
            <person name="Song W."/>
            <person name="An N."/>
            <person name="Chalopin D."/>
            <person name="Volff J.N."/>
            <person name="Hong Y."/>
            <person name="Li Q."/>
            <person name="Sha Z."/>
            <person name="Zhou H."/>
            <person name="Xie M."/>
            <person name="Yu Q."/>
            <person name="Liu Y."/>
            <person name="Xiang H."/>
            <person name="Wang N."/>
            <person name="Wu K."/>
            <person name="Yang C."/>
            <person name="Zhou Q."/>
            <person name="Liao X."/>
            <person name="Yang L."/>
            <person name="Hu Q."/>
            <person name="Zhang J."/>
            <person name="Meng L."/>
            <person name="Jin L."/>
            <person name="Tian Y."/>
            <person name="Lian J."/>
            <person name="Yang J."/>
            <person name="Miao G."/>
            <person name="Liu S."/>
            <person name="Liang Z."/>
            <person name="Yan F."/>
            <person name="Li Y."/>
            <person name="Sun B."/>
            <person name="Zhang H."/>
            <person name="Zhang J."/>
            <person name="Zhu Y."/>
            <person name="Du M."/>
            <person name="Zhao Y."/>
            <person name="Schartl M."/>
            <person name="Tang Q."/>
            <person name="Wang J."/>
        </authorList>
    </citation>
    <scope>NUCLEOTIDE SEQUENCE</scope>
</reference>
<dbReference type="OMA" id="VEQAAIC"/>
<evidence type="ECO:0000256" key="5">
    <source>
        <dbReference type="ARBA" id="ARBA00023212"/>
    </source>
</evidence>
<dbReference type="KEGG" id="csem:103389936"/>
<dbReference type="GeneTree" id="ENSGT00940000153664"/>
<keyword evidence="3" id="KW-0963">Cytoplasm</keyword>
<evidence type="ECO:0000256" key="2">
    <source>
        <dbReference type="ARBA" id="ARBA00010058"/>
    </source>
</evidence>
<dbReference type="Pfam" id="PF00235">
    <property type="entry name" value="Profilin"/>
    <property type="match status" value="1"/>
</dbReference>
<dbReference type="GO" id="GO:0003779">
    <property type="term" value="F:actin binding"/>
    <property type="evidence" value="ECO:0007669"/>
    <property type="project" value="UniProtKB-KW"/>
</dbReference>
<sequence length="137" mass="14766">MSWQSYIDNLVKTGDIDEAAIVGYQCNAEGIWAATEGYKNITVDEIKRLAGTRTDFGASGPCVGGMKCRMLRDNLDDEGLHSMQLKTVADGSGNAYMVCIGKTCKSFVIAKGKKDAQGGNVNQAVCSIVEYLRKNNS</sequence>
<dbReference type="InterPro" id="IPR048278">
    <property type="entry name" value="PFN"/>
</dbReference>
<dbReference type="InterPro" id="IPR027310">
    <property type="entry name" value="Profilin_CS"/>
</dbReference>
<comment type="similarity">
    <text evidence="2 6">Belongs to the profilin family.</text>
</comment>
<dbReference type="GO" id="GO:0005856">
    <property type="term" value="C:cytoskeleton"/>
    <property type="evidence" value="ECO:0007669"/>
    <property type="project" value="UniProtKB-SubCell"/>
</dbReference>
<keyword evidence="6" id="KW-0009">Actin-binding</keyword>
<dbReference type="OrthoDB" id="421374at2759"/>
<proteinExistence type="inferred from homology"/>
<evidence type="ECO:0000256" key="3">
    <source>
        <dbReference type="ARBA" id="ARBA00022490"/>
    </source>
</evidence>
<dbReference type="CDD" id="cd00148">
    <property type="entry name" value="PROF"/>
    <property type="match status" value="1"/>
</dbReference>
<dbReference type="GO" id="GO:0030036">
    <property type="term" value="P:actin cytoskeleton organization"/>
    <property type="evidence" value="ECO:0007669"/>
    <property type="project" value="InterPro"/>
</dbReference>
<dbReference type="GO" id="GO:0005737">
    <property type="term" value="C:cytoplasm"/>
    <property type="evidence" value="ECO:0007669"/>
    <property type="project" value="TreeGrafter"/>
</dbReference>
<dbReference type="PANTHER" id="PTHR13936:SF17">
    <property type="entry name" value="PROFILIN"/>
    <property type="match status" value="1"/>
</dbReference>
<dbReference type="PANTHER" id="PTHR13936">
    <property type="entry name" value="PROFILIN"/>
    <property type="match status" value="1"/>
</dbReference>
<evidence type="ECO:0000256" key="4">
    <source>
        <dbReference type="ARBA" id="ARBA00022990"/>
    </source>
</evidence>
<evidence type="ECO:0000313" key="8">
    <source>
        <dbReference type="Proteomes" id="UP000265120"/>
    </source>
</evidence>
<dbReference type="AlphaFoldDB" id="A0A3P8V3N6"/>
<dbReference type="InParanoid" id="A0A3P8V3N6"/>
<reference evidence="7" key="3">
    <citation type="submission" date="2025-09" db="UniProtKB">
        <authorList>
            <consortium name="Ensembl"/>
        </authorList>
    </citation>
    <scope>IDENTIFICATION</scope>
</reference>
<dbReference type="GO" id="GO:0030833">
    <property type="term" value="P:regulation of actin filament polymerization"/>
    <property type="evidence" value="ECO:0007669"/>
    <property type="project" value="TreeGrafter"/>
</dbReference>
<dbReference type="GO" id="GO:0060027">
    <property type="term" value="P:convergent extension involved in gastrulation"/>
    <property type="evidence" value="ECO:0007669"/>
    <property type="project" value="Ensembl"/>
</dbReference>
<dbReference type="PRINTS" id="PR01639">
    <property type="entry name" value="PROFILINMAML"/>
</dbReference>
<dbReference type="InterPro" id="IPR005454">
    <property type="entry name" value="Profilin1/2/3_vertebrate"/>
</dbReference>
<dbReference type="Ensembl" id="ENSCSET00000009307.1">
    <property type="protein sequence ID" value="ENSCSEP00000009197.1"/>
    <property type="gene ID" value="ENSCSEG00000005904.1"/>
</dbReference>
<dbReference type="SUPFAM" id="SSF55770">
    <property type="entry name" value="Profilin (actin-binding protein)"/>
    <property type="match status" value="1"/>
</dbReference>